<keyword evidence="1" id="KW-0732">Signal</keyword>
<accession>A0A1B6DVH6</accession>
<feature type="chain" id="PRO_5008581571" description="WAP domain-containing protein" evidence="1">
    <location>
        <begin position="22"/>
        <end position="122"/>
    </location>
</feature>
<protein>
    <recommendedName>
        <fullName evidence="3">WAP domain-containing protein</fullName>
    </recommendedName>
</protein>
<proteinExistence type="predicted"/>
<evidence type="ECO:0000256" key="1">
    <source>
        <dbReference type="SAM" id="SignalP"/>
    </source>
</evidence>
<name>A0A1B6DVH6_9HEMI</name>
<evidence type="ECO:0008006" key="3">
    <source>
        <dbReference type="Google" id="ProtNLM"/>
    </source>
</evidence>
<dbReference type="EMBL" id="GEDC01007659">
    <property type="protein sequence ID" value="JAS29639.1"/>
    <property type="molecule type" value="Transcribed_RNA"/>
</dbReference>
<organism evidence="2">
    <name type="scientific">Clastoptera arizonana</name>
    <name type="common">Arizona spittle bug</name>
    <dbReference type="NCBI Taxonomy" id="38151"/>
    <lineage>
        <taxon>Eukaryota</taxon>
        <taxon>Metazoa</taxon>
        <taxon>Ecdysozoa</taxon>
        <taxon>Arthropoda</taxon>
        <taxon>Hexapoda</taxon>
        <taxon>Insecta</taxon>
        <taxon>Pterygota</taxon>
        <taxon>Neoptera</taxon>
        <taxon>Paraneoptera</taxon>
        <taxon>Hemiptera</taxon>
        <taxon>Auchenorrhyncha</taxon>
        <taxon>Cercopoidea</taxon>
        <taxon>Clastopteridae</taxon>
        <taxon>Clastoptera</taxon>
    </lineage>
</organism>
<dbReference type="AlphaFoldDB" id="A0A1B6DVH6"/>
<sequence length="122" mass="13123">FTSALSLTLALFLFNVQCISSAYVGKGPYNKLGSGVYHEPLCLQEGGICLLKEECPEGSLANKTGLCPEQSIGGVECCHGISVNERTCRGFGGECFTFRCPKRLTIERAEDCSSSEKCCLLV</sequence>
<gene>
    <name evidence="2" type="ORF">g.44562</name>
</gene>
<feature type="non-terminal residue" evidence="2">
    <location>
        <position position="1"/>
    </location>
</feature>
<feature type="signal peptide" evidence="1">
    <location>
        <begin position="1"/>
        <end position="21"/>
    </location>
</feature>
<reference evidence="2" key="1">
    <citation type="submission" date="2015-12" db="EMBL/GenBank/DDBJ databases">
        <title>De novo transcriptome assembly of four potential Pierce s Disease insect vectors from Arizona vineyards.</title>
        <authorList>
            <person name="Tassone E.E."/>
        </authorList>
    </citation>
    <scope>NUCLEOTIDE SEQUENCE</scope>
</reference>
<evidence type="ECO:0000313" key="2">
    <source>
        <dbReference type="EMBL" id="JAS29639.1"/>
    </source>
</evidence>
<feature type="non-terminal residue" evidence="2">
    <location>
        <position position="122"/>
    </location>
</feature>